<evidence type="ECO:0008006" key="4">
    <source>
        <dbReference type="Google" id="ProtNLM"/>
    </source>
</evidence>
<feature type="non-terminal residue" evidence="2">
    <location>
        <position position="138"/>
    </location>
</feature>
<protein>
    <recommendedName>
        <fullName evidence="4">Porin</fullName>
    </recommendedName>
</protein>
<sequence length="138" mass="14516">MKTILQKLALSFVVAGSAVAANAAGPLVPVPGLGENAGLSALLDASVAYNDNIYLDDSGEKSDTIFTISPGVLFSTGDEGRSTATLRFVENFAFYMDETDNNRALENVDFTFGHGAEGDKLRLSVAAGFHHNQSASSR</sequence>
<reference evidence="2" key="2">
    <citation type="journal article" date="2021" name="PeerJ">
        <title>Extensive microbial diversity within the chicken gut microbiome revealed by metagenomics and culture.</title>
        <authorList>
            <person name="Gilroy R."/>
            <person name="Ravi A."/>
            <person name="Getino M."/>
            <person name="Pursley I."/>
            <person name="Horton D.L."/>
            <person name="Alikhan N.F."/>
            <person name="Baker D."/>
            <person name="Gharbi K."/>
            <person name="Hall N."/>
            <person name="Watson M."/>
            <person name="Adriaenssens E.M."/>
            <person name="Foster-Nyarko E."/>
            <person name="Jarju S."/>
            <person name="Secka A."/>
            <person name="Antonio M."/>
            <person name="Oren A."/>
            <person name="Chaudhuri R.R."/>
            <person name="La Ragione R."/>
            <person name="Hildebrand F."/>
            <person name="Pallen M.J."/>
        </authorList>
    </citation>
    <scope>NUCLEOTIDE SEQUENCE</scope>
    <source>
        <strain evidence="2">10669</strain>
    </source>
</reference>
<organism evidence="2 3">
    <name type="scientific">Candidatus Spyradosoma merdigallinarum</name>
    <dbReference type="NCBI Taxonomy" id="2840950"/>
    <lineage>
        <taxon>Bacteria</taxon>
        <taxon>Pseudomonadati</taxon>
        <taxon>Verrucomicrobiota</taxon>
        <taxon>Opitutia</taxon>
        <taxon>Opitutia incertae sedis</taxon>
        <taxon>Candidatus Spyradosoma</taxon>
    </lineage>
</organism>
<keyword evidence="1" id="KW-0732">Signal</keyword>
<dbReference type="Proteomes" id="UP000886812">
    <property type="component" value="Unassembled WGS sequence"/>
</dbReference>
<evidence type="ECO:0000256" key="1">
    <source>
        <dbReference type="SAM" id="SignalP"/>
    </source>
</evidence>
<gene>
    <name evidence="2" type="ORF">IAC75_07275</name>
</gene>
<comment type="caution">
    <text evidence="2">The sequence shown here is derived from an EMBL/GenBank/DDBJ whole genome shotgun (WGS) entry which is preliminary data.</text>
</comment>
<proteinExistence type="predicted"/>
<name>A0A9D1NLX2_9BACT</name>
<dbReference type="EMBL" id="DVOG01000192">
    <property type="protein sequence ID" value="HIV04927.1"/>
    <property type="molecule type" value="Genomic_DNA"/>
</dbReference>
<evidence type="ECO:0000313" key="3">
    <source>
        <dbReference type="Proteomes" id="UP000886812"/>
    </source>
</evidence>
<feature type="chain" id="PRO_5039239860" description="Porin" evidence="1">
    <location>
        <begin position="24"/>
        <end position="138"/>
    </location>
</feature>
<evidence type="ECO:0000313" key="2">
    <source>
        <dbReference type="EMBL" id="HIV04927.1"/>
    </source>
</evidence>
<accession>A0A9D1NLX2</accession>
<dbReference type="AlphaFoldDB" id="A0A9D1NLX2"/>
<reference evidence="2" key="1">
    <citation type="submission" date="2020-10" db="EMBL/GenBank/DDBJ databases">
        <authorList>
            <person name="Gilroy R."/>
        </authorList>
    </citation>
    <scope>NUCLEOTIDE SEQUENCE</scope>
    <source>
        <strain evidence="2">10669</strain>
    </source>
</reference>
<feature type="signal peptide" evidence="1">
    <location>
        <begin position="1"/>
        <end position="23"/>
    </location>
</feature>